<name>A0A238YKZ4_HALEZ</name>
<dbReference type="RefSeq" id="WP_141134116.1">
    <property type="nucleotide sequence ID" value="NZ_FZNK01000013.1"/>
</dbReference>
<feature type="transmembrane region" description="Helical" evidence="1">
    <location>
        <begin position="130"/>
        <end position="148"/>
    </location>
</feature>
<evidence type="ECO:0008006" key="4">
    <source>
        <dbReference type="Google" id="ProtNLM"/>
    </source>
</evidence>
<evidence type="ECO:0000313" key="2">
    <source>
        <dbReference type="EMBL" id="SNR71293.1"/>
    </source>
</evidence>
<keyword evidence="1" id="KW-0472">Membrane</keyword>
<feature type="transmembrane region" description="Helical" evidence="1">
    <location>
        <begin position="221"/>
        <end position="242"/>
    </location>
</feature>
<keyword evidence="1" id="KW-1133">Transmembrane helix</keyword>
<evidence type="ECO:0000313" key="3">
    <source>
        <dbReference type="Proteomes" id="UP000198297"/>
    </source>
</evidence>
<gene>
    <name evidence="2" type="ORF">SAMN06266787_11353</name>
</gene>
<sequence>MNKTTKQGFCLFVTAFSFRLVTTIITTVTTVNPDSTADALEFGDRAEKIAQGILEGNPYLYTTGSIEISQFLLPLASPNIYDLWGSFLAPFWLLPGPSGFYARLGNALFGALAIYNVYVITRYYHSHQAGVIATLPMIFYPSFVAVHSTLLREAIVLFGITTVVRLLIFSRHRHSKWPSYVLAAGLLHFTLLLRGDNFIIYAAAISAVVLVYLIKSGLVTIRTAGFGLALSPAAFALALPSIRDGIEFLAYTRTVRARGRAVYLPEIVPQTIVELVAFSWVGAAYFLYAPFPWMIETIPDLLVGTEGLVNIGFTIAAVWGVRSLVQKYQYAIVGLLVGLAIAIVLYGVGTVNYGTGMRHRQMFIWVIFLFGGIGISEHVRFVWPLHCEKNIDKTSDTGSVQSGSD</sequence>
<accession>A0A238YKZ4</accession>
<dbReference type="AlphaFoldDB" id="A0A238YKZ4"/>
<proteinExistence type="predicted"/>
<feature type="transmembrane region" description="Helical" evidence="1">
    <location>
        <begin position="363"/>
        <end position="383"/>
    </location>
</feature>
<feature type="transmembrane region" description="Helical" evidence="1">
    <location>
        <begin position="301"/>
        <end position="322"/>
    </location>
</feature>
<protein>
    <recommendedName>
        <fullName evidence="4">Glycosyltransferase RgtA/B/C/D-like domain-containing protein</fullName>
    </recommendedName>
</protein>
<feature type="transmembrane region" description="Helical" evidence="1">
    <location>
        <begin position="198"/>
        <end position="214"/>
    </location>
</feature>
<organism evidence="2 3">
    <name type="scientific">Halorubrum ezzemoulense</name>
    <name type="common">Halorubrum chaoviator</name>
    <dbReference type="NCBI Taxonomy" id="337243"/>
    <lineage>
        <taxon>Archaea</taxon>
        <taxon>Methanobacteriati</taxon>
        <taxon>Methanobacteriota</taxon>
        <taxon>Stenosarchaea group</taxon>
        <taxon>Halobacteria</taxon>
        <taxon>Halobacteriales</taxon>
        <taxon>Haloferacaceae</taxon>
        <taxon>Halorubrum</taxon>
    </lineage>
</organism>
<evidence type="ECO:0000256" key="1">
    <source>
        <dbReference type="SAM" id="Phobius"/>
    </source>
</evidence>
<feature type="transmembrane region" description="Helical" evidence="1">
    <location>
        <begin position="100"/>
        <end position="118"/>
    </location>
</feature>
<feature type="transmembrane region" description="Helical" evidence="1">
    <location>
        <begin position="154"/>
        <end position="170"/>
    </location>
</feature>
<dbReference type="EMBL" id="FZNK01000013">
    <property type="protein sequence ID" value="SNR71293.1"/>
    <property type="molecule type" value="Genomic_DNA"/>
</dbReference>
<feature type="transmembrane region" description="Helical" evidence="1">
    <location>
        <begin position="328"/>
        <end position="351"/>
    </location>
</feature>
<reference evidence="2 3" key="1">
    <citation type="submission" date="2017-06" db="EMBL/GenBank/DDBJ databases">
        <authorList>
            <person name="Kim H.J."/>
            <person name="Triplett B.A."/>
        </authorList>
    </citation>
    <scope>NUCLEOTIDE SEQUENCE [LARGE SCALE GENOMIC DNA]</scope>
    <source>
        <strain evidence="2 3">DSM 19316</strain>
    </source>
</reference>
<feature type="transmembrane region" description="Helical" evidence="1">
    <location>
        <begin position="267"/>
        <end position="289"/>
    </location>
</feature>
<keyword evidence="1" id="KW-0812">Transmembrane</keyword>
<dbReference type="Proteomes" id="UP000198297">
    <property type="component" value="Unassembled WGS sequence"/>
</dbReference>